<dbReference type="SUPFAM" id="SSF55856">
    <property type="entry name" value="Cytochrome b5-like heme/steroid binding domain"/>
    <property type="match status" value="1"/>
</dbReference>
<keyword evidence="2 5" id="KW-0479">Metal-binding</keyword>
<evidence type="ECO:0000313" key="7">
    <source>
        <dbReference type="EMBL" id="CAE0455961.1"/>
    </source>
</evidence>
<keyword evidence="3 5" id="KW-0408">Iron</keyword>
<dbReference type="SMART" id="SM01117">
    <property type="entry name" value="Cyt-b5"/>
    <property type="match status" value="1"/>
</dbReference>
<dbReference type="EMBL" id="HBIO01001120">
    <property type="protein sequence ID" value="CAE0455961.1"/>
    <property type="molecule type" value="Transcribed_RNA"/>
</dbReference>
<keyword evidence="1 5" id="KW-0349">Heme</keyword>
<dbReference type="GO" id="GO:0046872">
    <property type="term" value="F:metal ion binding"/>
    <property type="evidence" value="ECO:0007669"/>
    <property type="project" value="UniProtKB-UniRule"/>
</dbReference>
<evidence type="ECO:0000259" key="6">
    <source>
        <dbReference type="PROSITE" id="PS50255"/>
    </source>
</evidence>
<dbReference type="PROSITE" id="PS50255">
    <property type="entry name" value="CYTOCHROME_B5_2"/>
    <property type="match status" value="1"/>
</dbReference>
<comment type="similarity">
    <text evidence="4 5">Belongs to the cytochrome b5 family.</text>
</comment>
<dbReference type="GO" id="GO:0016020">
    <property type="term" value="C:membrane"/>
    <property type="evidence" value="ECO:0007669"/>
    <property type="project" value="TreeGrafter"/>
</dbReference>
<evidence type="ECO:0000256" key="3">
    <source>
        <dbReference type="ARBA" id="ARBA00023004"/>
    </source>
</evidence>
<evidence type="ECO:0000256" key="2">
    <source>
        <dbReference type="ARBA" id="ARBA00022723"/>
    </source>
</evidence>
<dbReference type="GO" id="GO:0020037">
    <property type="term" value="F:heme binding"/>
    <property type="evidence" value="ECO:0007669"/>
    <property type="project" value="UniProtKB-UniRule"/>
</dbReference>
<organism evidence="7">
    <name type="scientific">Chaetoceros debilis</name>
    <dbReference type="NCBI Taxonomy" id="122233"/>
    <lineage>
        <taxon>Eukaryota</taxon>
        <taxon>Sar</taxon>
        <taxon>Stramenopiles</taxon>
        <taxon>Ochrophyta</taxon>
        <taxon>Bacillariophyta</taxon>
        <taxon>Coscinodiscophyceae</taxon>
        <taxon>Chaetocerotophycidae</taxon>
        <taxon>Chaetocerotales</taxon>
        <taxon>Chaetocerotaceae</taxon>
        <taxon>Chaetoceros</taxon>
    </lineage>
</organism>
<accession>A0A7S3V462</accession>
<dbReference type="InterPro" id="IPR050668">
    <property type="entry name" value="Cytochrome_b5"/>
</dbReference>
<proteinExistence type="inferred from homology"/>
<sequence length="209" mass="23107">MTAIFNTPILPGPLNIEMCESDNDTIDRNMAPQLQTASKHDSDTSIPDLVYIQSSCDACPNCPDVCASNSCLSCREKAKMDSSITERPSRNKTPSNPFLSRNVKNDESELYITPCQLARHNTKESAWLLCGYEIFDATMFIKGHPGGESSILRKAGGVVDCARDLKFHSPRAIKMWKQSRIGILRPCCGRDGCGNNQKDEKLEESCVIS</sequence>
<dbReference type="InterPro" id="IPR036400">
    <property type="entry name" value="Cyt_B5-like_heme/steroid_sf"/>
</dbReference>
<dbReference type="PANTHER" id="PTHR19359:SF146">
    <property type="entry name" value="B5, PUTATIVE-RELATED"/>
    <property type="match status" value="1"/>
</dbReference>
<name>A0A7S3V462_9STRA</name>
<evidence type="ECO:0000256" key="1">
    <source>
        <dbReference type="ARBA" id="ARBA00022617"/>
    </source>
</evidence>
<dbReference type="Pfam" id="PF00173">
    <property type="entry name" value="Cyt-b5"/>
    <property type="match status" value="1"/>
</dbReference>
<dbReference type="PRINTS" id="PR00363">
    <property type="entry name" value="CYTOCHROMEB5"/>
</dbReference>
<reference evidence="7" key="1">
    <citation type="submission" date="2021-01" db="EMBL/GenBank/DDBJ databases">
        <authorList>
            <person name="Corre E."/>
            <person name="Pelletier E."/>
            <person name="Niang G."/>
            <person name="Scheremetjew M."/>
            <person name="Finn R."/>
            <person name="Kale V."/>
            <person name="Holt S."/>
            <person name="Cochrane G."/>
            <person name="Meng A."/>
            <person name="Brown T."/>
            <person name="Cohen L."/>
        </authorList>
    </citation>
    <scope>NUCLEOTIDE SEQUENCE</scope>
    <source>
        <strain evidence="7">MM31A-1</strain>
    </source>
</reference>
<dbReference type="PANTHER" id="PTHR19359">
    <property type="entry name" value="CYTOCHROME B5"/>
    <property type="match status" value="1"/>
</dbReference>
<protein>
    <recommendedName>
        <fullName evidence="6">Cytochrome b5 heme-binding domain-containing protein</fullName>
    </recommendedName>
</protein>
<dbReference type="PROSITE" id="PS00191">
    <property type="entry name" value="CYTOCHROME_B5_1"/>
    <property type="match status" value="1"/>
</dbReference>
<dbReference type="Gene3D" id="3.10.120.10">
    <property type="entry name" value="Cytochrome b5-like heme/steroid binding domain"/>
    <property type="match status" value="1"/>
</dbReference>
<evidence type="ECO:0000256" key="5">
    <source>
        <dbReference type="RuleBase" id="RU362121"/>
    </source>
</evidence>
<feature type="domain" description="Cytochrome b5 heme-binding" evidence="6">
    <location>
        <begin position="109"/>
        <end position="185"/>
    </location>
</feature>
<gene>
    <name evidence="7" type="ORF">CDEB00056_LOCUS802</name>
</gene>
<dbReference type="AlphaFoldDB" id="A0A7S3V462"/>
<evidence type="ECO:0000256" key="4">
    <source>
        <dbReference type="ARBA" id="ARBA00038168"/>
    </source>
</evidence>
<dbReference type="InterPro" id="IPR001199">
    <property type="entry name" value="Cyt_B5-like_heme/steroid-bd"/>
</dbReference>
<dbReference type="InterPro" id="IPR018506">
    <property type="entry name" value="Cyt_B5_heme-BS"/>
</dbReference>